<dbReference type="InterPro" id="IPR020845">
    <property type="entry name" value="AMP-binding_CS"/>
</dbReference>
<dbReference type="FunFam" id="2.30.38.10:FF:000003">
    <property type="entry name" value="Vibriobactin-specific 2,3-dihydroxybenzoate-AMP ligase"/>
    <property type="match status" value="1"/>
</dbReference>
<sequence>MAVTPVPVDGVVPYPVEFAEKYRSAGYWTGQTHTDMFAATVARFPDRTAVISGDREMTYAELGDRVRRLAAGFLDRGLERGDRVVVHLPNIPEYLETVFALWEIGAVPVFALAAHTAREISYFIEFSGARGYITDTLPEGKLPSLDFCWTVNDSSFAGLAAGEPLVHAQRSNPADIAFLQLSGGTTGLPKMIPRTHDDYLYSVRASNEICDITQHTVQLVVLPISHNFTMSSPGVLGAVMAGATMVLAPDGMPETAFPLIEKHRVTQSQLVPPLALLWLNSPLKDGYDLSSLETLQVGGAKFSEEAACRVGPELGVTLQQVFGMAEGLVNYTRLNDAPATIAATQGLQMSPDDEVRVVDAADNDVPAGTPGDLLIRGPYTIRGYFRAPEVNRRSFTEDGFYRTGDVVRMDERGYLTVLGRSKDQINRGGEKISPEEVENLLLGHEGIHDVSVVGVPDDDLGERTRAYIIPREGVDPAGLGVLAVKRFLRDRGLAAFKIPDMIEFVDEFPQTAVGKVSKRDQREE</sequence>
<dbReference type="Pfam" id="PF00501">
    <property type="entry name" value="AMP-binding"/>
    <property type="match status" value="1"/>
</dbReference>
<evidence type="ECO:0000259" key="3">
    <source>
        <dbReference type="Pfam" id="PF13193"/>
    </source>
</evidence>
<dbReference type="InterPro" id="IPR045851">
    <property type="entry name" value="AMP-bd_C_sf"/>
</dbReference>
<dbReference type="PANTHER" id="PTHR43767">
    <property type="entry name" value="LONG-CHAIN-FATTY-ACID--COA LIGASE"/>
    <property type="match status" value="1"/>
</dbReference>
<feature type="domain" description="AMP-binding enzyme C-terminal" evidence="3">
    <location>
        <begin position="436"/>
        <end position="515"/>
    </location>
</feature>
<keyword evidence="1 4" id="KW-0436">Ligase</keyword>
<gene>
    <name evidence="4" type="primary">entE2</name>
    <name evidence="4" type="ordered locus">CVAR_2845</name>
</gene>
<dbReference type="PROSITE" id="PS00455">
    <property type="entry name" value="AMP_BINDING"/>
    <property type="match status" value="1"/>
</dbReference>
<dbReference type="RefSeq" id="WP_014011318.1">
    <property type="nucleotide sequence ID" value="NC_015859.1"/>
</dbReference>
<proteinExistence type="predicted"/>
<dbReference type="GO" id="GO:0016779">
    <property type="term" value="F:nucleotidyltransferase activity"/>
    <property type="evidence" value="ECO:0007669"/>
    <property type="project" value="UniProtKB-KW"/>
</dbReference>
<keyword evidence="4" id="KW-0808">Transferase</keyword>
<organism evidence="4 5">
    <name type="scientific">Corynebacterium variabile (strain DSM 44702 / CIP 107183 / JCM 12073 / NCIMB 30131)</name>
    <name type="common">Corynebacterium mooreparkense</name>
    <dbReference type="NCBI Taxonomy" id="858619"/>
    <lineage>
        <taxon>Bacteria</taxon>
        <taxon>Bacillati</taxon>
        <taxon>Actinomycetota</taxon>
        <taxon>Actinomycetes</taxon>
        <taxon>Mycobacteriales</taxon>
        <taxon>Corynebacteriaceae</taxon>
        <taxon>Corynebacterium</taxon>
    </lineage>
</organism>
<evidence type="ECO:0000256" key="1">
    <source>
        <dbReference type="ARBA" id="ARBA00022598"/>
    </source>
</evidence>
<dbReference type="Gene3D" id="3.40.50.980">
    <property type="match status" value="2"/>
</dbReference>
<dbReference type="KEGG" id="cva:CVAR_2845"/>
<dbReference type="AlphaFoldDB" id="G0HH35"/>
<evidence type="ECO:0000259" key="2">
    <source>
        <dbReference type="Pfam" id="PF00501"/>
    </source>
</evidence>
<dbReference type="Gene3D" id="3.30.300.30">
    <property type="match status" value="1"/>
</dbReference>
<dbReference type="STRING" id="858619.CVAR_2845"/>
<dbReference type="EC" id="2.7.7.58" evidence="4"/>
<keyword evidence="4" id="KW-0548">Nucleotidyltransferase</keyword>
<dbReference type="SUPFAM" id="SSF56801">
    <property type="entry name" value="Acetyl-CoA synthetase-like"/>
    <property type="match status" value="1"/>
</dbReference>
<dbReference type="eggNOG" id="COG1021">
    <property type="taxonomic scope" value="Bacteria"/>
</dbReference>
<dbReference type="Pfam" id="PF13193">
    <property type="entry name" value="AMP-binding_C"/>
    <property type="match status" value="1"/>
</dbReference>
<dbReference type="InterPro" id="IPR000873">
    <property type="entry name" value="AMP-dep_synth/lig_dom"/>
</dbReference>
<dbReference type="InterPro" id="IPR050237">
    <property type="entry name" value="ATP-dep_AMP-bd_enzyme"/>
</dbReference>
<dbReference type="HOGENOM" id="CLU_000022_59_7_11"/>
<accession>G0HH35</accession>
<dbReference type="PANTHER" id="PTHR43767:SF1">
    <property type="entry name" value="NONRIBOSOMAL PEPTIDE SYNTHASE PES1 (EUROFUNG)-RELATED"/>
    <property type="match status" value="1"/>
</dbReference>
<reference evidence="4 5" key="1">
    <citation type="journal article" date="2011" name="BMC Genomics">
        <title>Complete genome sequence of Corynebacterium variabile DSM 44702 isolated from the surface of smear-ripened cheeses and insights into cheese ripening and flavor generation.</title>
        <authorList>
            <person name="Schroeder J."/>
            <person name="Maus I."/>
            <person name="Trost E."/>
            <person name="Tauch A."/>
        </authorList>
    </citation>
    <scope>NUCLEOTIDE SEQUENCE [LARGE SCALE GENOMIC DNA]</scope>
    <source>
        <strain evidence="5">DSM 44702 / JCM 12073 / NCIMB 30131</strain>
    </source>
</reference>
<name>G0HH35_CORVD</name>
<dbReference type="Gene3D" id="2.30.38.10">
    <property type="entry name" value="Luciferase, Domain 3"/>
    <property type="match status" value="1"/>
</dbReference>
<evidence type="ECO:0000313" key="5">
    <source>
        <dbReference type="Proteomes" id="UP000006659"/>
    </source>
</evidence>
<dbReference type="Proteomes" id="UP000006659">
    <property type="component" value="Chromosome"/>
</dbReference>
<dbReference type="EMBL" id="CP002917">
    <property type="protein sequence ID" value="AEK38185.1"/>
    <property type="molecule type" value="Genomic_DNA"/>
</dbReference>
<feature type="domain" description="AMP-dependent synthetase/ligase" evidence="2">
    <location>
        <begin position="37"/>
        <end position="385"/>
    </location>
</feature>
<dbReference type="GO" id="GO:0016878">
    <property type="term" value="F:acid-thiol ligase activity"/>
    <property type="evidence" value="ECO:0007669"/>
    <property type="project" value="UniProtKB-ARBA"/>
</dbReference>
<evidence type="ECO:0000313" key="4">
    <source>
        <dbReference type="EMBL" id="AEK38185.1"/>
    </source>
</evidence>
<protein>
    <submittedName>
        <fullName evidence="4">2,3-dihydroxybenzoate-AMP ligase</fullName>
        <ecNumber evidence="4">2.7.7.58</ecNumber>
    </submittedName>
</protein>
<dbReference type="InterPro" id="IPR025110">
    <property type="entry name" value="AMP-bd_C"/>
</dbReference>